<name>A0A3D9ZLL6_9ACTN</name>
<organism evidence="1 2">
    <name type="scientific">Asanoa ferruginea</name>
    <dbReference type="NCBI Taxonomy" id="53367"/>
    <lineage>
        <taxon>Bacteria</taxon>
        <taxon>Bacillati</taxon>
        <taxon>Actinomycetota</taxon>
        <taxon>Actinomycetes</taxon>
        <taxon>Micromonosporales</taxon>
        <taxon>Micromonosporaceae</taxon>
        <taxon>Asanoa</taxon>
    </lineage>
</organism>
<accession>A0A3D9ZLL6</accession>
<evidence type="ECO:0000313" key="1">
    <source>
        <dbReference type="EMBL" id="REF97402.1"/>
    </source>
</evidence>
<reference evidence="1 2" key="1">
    <citation type="submission" date="2018-08" db="EMBL/GenBank/DDBJ databases">
        <title>Sequencing the genomes of 1000 actinobacteria strains.</title>
        <authorList>
            <person name="Klenk H.-P."/>
        </authorList>
    </citation>
    <scope>NUCLEOTIDE SEQUENCE [LARGE SCALE GENOMIC DNA]</scope>
    <source>
        <strain evidence="1 2">DSM 44099</strain>
    </source>
</reference>
<evidence type="ECO:0000313" key="2">
    <source>
        <dbReference type="Proteomes" id="UP000256913"/>
    </source>
</evidence>
<protein>
    <submittedName>
        <fullName evidence="1">Uncharacterized protein</fullName>
    </submittedName>
</protein>
<sequence length="208" mass="23180">MTRSPFQDQFSSDRPTTLVAGTVRGYRQWEVTVDMKLKSVTQNHVWHSPMRAICRDPATNHAAPHSDCACGIYACHRPDDEQLAASSVLHPGCIVTGVVEAWGRVEMGERGFRAQYSEIKALEYAMPTQANLVNALGESRYIFDERRRTELPDGRVVKTVELVLYLGSPSKWQQTLAQRFPSARLFTNRASMVAAYPPVDVSGLLPAS</sequence>
<comment type="caution">
    <text evidence="1">The sequence shown here is derived from an EMBL/GenBank/DDBJ whole genome shotgun (WGS) entry which is preliminary data.</text>
</comment>
<dbReference type="OrthoDB" id="5240854at2"/>
<dbReference type="EMBL" id="QUMQ01000001">
    <property type="protein sequence ID" value="REF97402.1"/>
    <property type="molecule type" value="Genomic_DNA"/>
</dbReference>
<proteinExistence type="predicted"/>
<gene>
    <name evidence="1" type="ORF">DFJ67_3400</name>
</gene>
<keyword evidence="2" id="KW-1185">Reference proteome</keyword>
<dbReference type="RefSeq" id="WP_116068853.1">
    <property type="nucleotide sequence ID" value="NZ_BONB01000014.1"/>
</dbReference>
<dbReference type="Proteomes" id="UP000256913">
    <property type="component" value="Unassembled WGS sequence"/>
</dbReference>
<dbReference type="AlphaFoldDB" id="A0A3D9ZLL6"/>